<name>A0A3P8Q459_ASTCA</name>
<dbReference type="Pfam" id="PF00020">
    <property type="entry name" value="TNFR_c6"/>
    <property type="match status" value="2"/>
</dbReference>
<dbReference type="Ensembl" id="ENSACLT00000024324.2">
    <property type="protein sequence ID" value="ENSACLP00000023754.2"/>
    <property type="gene ID" value="ENSACLG00000016169.2"/>
</dbReference>
<evidence type="ECO:0000256" key="2">
    <source>
        <dbReference type="SAM" id="Phobius"/>
    </source>
</evidence>
<evidence type="ECO:0000256" key="3">
    <source>
        <dbReference type="SAM" id="SignalP"/>
    </source>
</evidence>
<comment type="caution">
    <text evidence="1">Lacks conserved residue(s) required for the propagation of feature annotation.</text>
</comment>
<dbReference type="PROSITE" id="PS50050">
    <property type="entry name" value="TNFR_NGFR_2"/>
    <property type="match status" value="1"/>
</dbReference>
<dbReference type="STRING" id="8154.ENSACLP00000023754"/>
<protein>
    <recommendedName>
        <fullName evidence="4">TNFR-Cys domain-containing protein</fullName>
    </recommendedName>
</protein>
<keyword evidence="2" id="KW-0472">Membrane</keyword>
<feature type="repeat" description="TNFR-Cys" evidence="1">
    <location>
        <begin position="43"/>
        <end position="79"/>
    </location>
</feature>
<organism evidence="5 6">
    <name type="scientific">Astatotilapia calliptera</name>
    <name type="common">Eastern happy</name>
    <name type="synonym">Chromis callipterus</name>
    <dbReference type="NCBI Taxonomy" id="8154"/>
    <lineage>
        <taxon>Eukaryota</taxon>
        <taxon>Metazoa</taxon>
        <taxon>Chordata</taxon>
        <taxon>Craniata</taxon>
        <taxon>Vertebrata</taxon>
        <taxon>Euteleostomi</taxon>
        <taxon>Actinopterygii</taxon>
        <taxon>Neopterygii</taxon>
        <taxon>Teleostei</taxon>
        <taxon>Neoteleostei</taxon>
        <taxon>Acanthomorphata</taxon>
        <taxon>Ovalentaria</taxon>
        <taxon>Cichlomorphae</taxon>
        <taxon>Cichliformes</taxon>
        <taxon>Cichlidae</taxon>
        <taxon>African cichlids</taxon>
        <taxon>Pseudocrenilabrinae</taxon>
        <taxon>Haplochromini</taxon>
        <taxon>Astatotilapia</taxon>
    </lineage>
</organism>
<feature type="domain" description="TNFR-Cys" evidence="4">
    <location>
        <begin position="43"/>
        <end position="79"/>
    </location>
</feature>
<feature type="transmembrane region" description="Helical" evidence="2">
    <location>
        <begin position="171"/>
        <end position="194"/>
    </location>
</feature>
<dbReference type="GO" id="GO:2000406">
    <property type="term" value="P:positive regulation of T cell migration"/>
    <property type="evidence" value="ECO:0007669"/>
    <property type="project" value="TreeGrafter"/>
</dbReference>
<dbReference type="GO" id="GO:0050830">
    <property type="term" value="P:defense response to Gram-positive bacterium"/>
    <property type="evidence" value="ECO:0007669"/>
    <property type="project" value="TreeGrafter"/>
</dbReference>
<keyword evidence="3" id="KW-0732">Signal</keyword>
<evidence type="ECO:0000313" key="6">
    <source>
        <dbReference type="Proteomes" id="UP000265100"/>
    </source>
</evidence>
<keyword evidence="2" id="KW-1133">Transmembrane helix</keyword>
<dbReference type="GO" id="GO:0050829">
    <property type="term" value="P:defense response to Gram-negative bacterium"/>
    <property type="evidence" value="ECO:0007669"/>
    <property type="project" value="TreeGrafter"/>
</dbReference>
<dbReference type="Proteomes" id="UP000265100">
    <property type="component" value="Chromosome 16"/>
</dbReference>
<dbReference type="SMART" id="SM00208">
    <property type="entry name" value="TNFR"/>
    <property type="match status" value="3"/>
</dbReference>
<dbReference type="CDD" id="cd00185">
    <property type="entry name" value="TNFRSF"/>
    <property type="match status" value="1"/>
</dbReference>
<keyword evidence="1" id="KW-1015">Disulfide bond</keyword>
<keyword evidence="6" id="KW-1185">Reference proteome</keyword>
<evidence type="ECO:0000256" key="1">
    <source>
        <dbReference type="PROSITE-ProRule" id="PRU00206"/>
    </source>
</evidence>
<dbReference type="InterPro" id="IPR001368">
    <property type="entry name" value="TNFR/NGFR_Cys_rich_reg"/>
</dbReference>
<dbReference type="PANTHER" id="PTHR46838:SF1">
    <property type="entry name" value="TUMOR NECROSIS FACTOR RECEPTOR SUPERFAMILY MEMBER 14"/>
    <property type="match status" value="1"/>
</dbReference>
<feature type="chain" id="PRO_5044211095" description="TNFR-Cys domain-containing protein" evidence="3">
    <location>
        <begin position="21"/>
        <end position="261"/>
    </location>
</feature>
<dbReference type="PANTHER" id="PTHR46838">
    <property type="entry name" value="TUMOR NECROSIS FACTOR RECEPTOR SUPERFAMILY MEMBER 14"/>
    <property type="match status" value="1"/>
</dbReference>
<sequence>LNVFFVLLLLTVTCIENSLLFSIITGNRVKTDCTETAHTSCVACEDGTHMDKPSGLKQCTHCTICDLSRACTTTSDTICEPRDGFYCVDYDGVHCVEAQEHKPCNPGEYISQAGTAFRDTECSVCSYGTFSDGTLKFCRPHRPCESLNLKLIRPGNATTDAQCEEQDENVVLSWIITGCLLLILLIVILIALCLCRKEIGCLKRGEKKETEIELKILNEKPGKMAMSYPLKPALPDVSANVQEVCYLTEYLSLLSVKLYED</sequence>
<keyword evidence="2" id="KW-0812">Transmembrane</keyword>
<dbReference type="OMA" id="ACLNRDE"/>
<proteinExistence type="predicted"/>
<dbReference type="SUPFAM" id="SSF57586">
    <property type="entry name" value="TNF receptor-like"/>
    <property type="match status" value="2"/>
</dbReference>
<feature type="signal peptide" evidence="3">
    <location>
        <begin position="1"/>
        <end position="20"/>
    </location>
</feature>
<evidence type="ECO:0000259" key="4">
    <source>
        <dbReference type="PROSITE" id="PS50050"/>
    </source>
</evidence>
<dbReference type="AlphaFoldDB" id="A0A3P8Q459"/>
<dbReference type="GO" id="GO:0009897">
    <property type="term" value="C:external side of plasma membrane"/>
    <property type="evidence" value="ECO:0007669"/>
    <property type="project" value="TreeGrafter"/>
</dbReference>
<dbReference type="GeneTree" id="ENSGT00950000183126"/>
<dbReference type="GO" id="GO:0002720">
    <property type="term" value="P:positive regulation of cytokine production involved in immune response"/>
    <property type="evidence" value="ECO:0007669"/>
    <property type="project" value="TreeGrafter"/>
</dbReference>
<evidence type="ECO:0000313" key="5">
    <source>
        <dbReference type="Ensembl" id="ENSACLP00000023754.2"/>
    </source>
</evidence>
<dbReference type="Bgee" id="ENSACLG00000016169">
    <property type="expression patterns" value="Expressed in spleen and 3 other cell types or tissues"/>
</dbReference>
<accession>A0A3P8Q459</accession>
<reference evidence="5" key="2">
    <citation type="submission" date="2025-08" db="UniProtKB">
        <authorList>
            <consortium name="Ensembl"/>
        </authorList>
    </citation>
    <scope>IDENTIFICATION</scope>
</reference>
<reference evidence="5" key="1">
    <citation type="submission" date="2018-05" db="EMBL/GenBank/DDBJ databases">
        <authorList>
            <person name="Datahose"/>
        </authorList>
    </citation>
    <scope>NUCLEOTIDE SEQUENCE</scope>
</reference>
<feature type="disulfide bond" evidence="1">
    <location>
        <begin position="44"/>
        <end position="59"/>
    </location>
</feature>
<dbReference type="GO" id="GO:0046642">
    <property type="term" value="P:negative regulation of alpha-beta T cell proliferation"/>
    <property type="evidence" value="ECO:0007669"/>
    <property type="project" value="TreeGrafter"/>
</dbReference>
<reference evidence="5" key="3">
    <citation type="submission" date="2025-09" db="UniProtKB">
        <authorList>
            <consortium name="Ensembl"/>
        </authorList>
    </citation>
    <scope>IDENTIFICATION</scope>
</reference>
<dbReference type="Gene3D" id="2.10.50.10">
    <property type="entry name" value="Tumor Necrosis Factor Receptor, subunit A, domain 2"/>
    <property type="match status" value="3"/>
</dbReference>